<dbReference type="PANTHER" id="PTHR33710:SF71">
    <property type="entry name" value="ENDONUCLEASE_EXONUCLEASE_PHOSPHATASE DOMAIN-CONTAINING PROTEIN"/>
    <property type="match status" value="1"/>
</dbReference>
<dbReference type="PANTHER" id="PTHR33710">
    <property type="entry name" value="BNAC02G09200D PROTEIN"/>
    <property type="match status" value="1"/>
</dbReference>
<sequence>MFRFRQAIDDCDLVDLGFSEPKLTWNNRRDGKSNIHERLDRHWGFRFEPFWLNEDDIGRVVTDVWHEQGPFLSSADFSSKLRQCAYSLAGWSKLRLKNLST</sequence>
<evidence type="ECO:0000313" key="1">
    <source>
        <dbReference type="EMBL" id="KAK3222865.1"/>
    </source>
</evidence>
<organism evidence="1 2">
    <name type="scientific">Dipteronia sinensis</name>
    <dbReference type="NCBI Taxonomy" id="43782"/>
    <lineage>
        <taxon>Eukaryota</taxon>
        <taxon>Viridiplantae</taxon>
        <taxon>Streptophyta</taxon>
        <taxon>Embryophyta</taxon>
        <taxon>Tracheophyta</taxon>
        <taxon>Spermatophyta</taxon>
        <taxon>Magnoliopsida</taxon>
        <taxon>eudicotyledons</taxon>
        <taxon>Gunneridae</taxon>
        <taxon>Pentapetalae</taxon>
        <taxon>rosids</taxon>
        <taxon>malvids</taxon>
        <taxon>Sapindales</taxon>
        <taxon>Sapindaceae</taxon>
        <taxon>Hippocastanoideae</taxon>
        <taxon>Acereae</taxon>
        <taxon>Dipteronia</taxon>
    </lineage>
</organism>
<dbReference type="Proteomes" id="UP001281410">
    <property type="component" value="Unassembled WGS sequence"/>
</dbReference>
<evidence type="ECO:0000313" key="2">
    <source>
        <dbReference type="Proteomes" id="UP001281410"/>
    </source>
</evidence>
<protein>
    <submittedName>
        <fullName evidence="1">Uncharacterized protein</fullName>
    </submittedName>
</protein>
<proteinExistence type="predicted"/>
<reference evidence="1" key="1">
    <citation type="journal article" date="2023" name="Plant J.">
        <title>Genome sequences and population genomics provide insights into the demographic history, inbreeding, and mutation load of two 'living fossil' tree species of Dipteronia.</title>
        <authorList>
            <person name="Feng Y."/>
            <person name="Comes H.P."/>
            <person name="Chen J."/>
            <person name="Zhu S."/>
            <person name="Lu R."/>
            <person name="Zhang X."/>
            <person name="Li P."/>
            <person name="Qiu J."/>
            <person name="Olsen K.M."/>
            <person name="Qiu Y."/>
        </authorList>
    </citation>
    <scope>NUCLEOTIDE SEQUENCE</scope>
    <source>
        <strain evidence="1">NBL</strain>
    </source>
</reference>
<comment type="caution">
    <text evidence="1">The sequence shown here is derived from an EMBL/GenBank/DDBJ whole genome shotgun (WGS) entry which is preliminary data.</text>
</comment>
<dbReference type="AlphaFoldDB" id="A0AAE0EDW5"/>
<dbReference type="EMBL" id="JANJYJ010000003">
    <property type="protein sequence ID" value="KAK3222865.1"/>
    <property type="molecule type" value="Genomic_DNA"/>
</dbReference>
<accession>A0AAE0EDW5</accession>
<name>A0AAE0EDW5_9ROSI</name>
<gene>
    <name evidence="1" type="ORF">Dsin_009890</name>
</gene>
<keyword evidence="2" id="KW-1185">Reference proteome</keyword>